<dbReference type="Proteomes" id="UP001182556">
    <property type="component" value="Unassembled WGS sequence"/>
</dbReference>
<accession>A0AAD9FMV4</accession>
<reference evidence="20" key="1">
    <citation type="submission" date="2023-02" db="EMBL/GenBank/DDBJ databases">
        <title>Identification and recombinant expression of a fungal hydrolase from Papiliotrema laurentii that hydrolyzes apple cutin and clears colloidal polyester polyurethane.</title>
        <authorList>
            <consortium name="DOE Joint Genome Institute"/>
            <person name="Roman V.A."/>
            <person name="Bojanowski C."/>
            <person name="Crable B.R."/>
            <person name="Wagner D.N."/>
            <person name="Hung C.S."/>
            <person name="Nadeau L.J."/>
            <person name="Schratz L."/>
            <person name="Haridas S."/>
            <person name="Pangilinan J."/>
            <person name="Lipzen A."/>
            <person name="Na H."/>
            <person name="Yan M."/>
            <person name="Ng V."/>
            <person name="Grigoriev I.V."/>
            <person name="Spatafora J.W."/>
            <person name="Barlow D."/>
            <person name="Biffinger J."/>
            <person name="Kelley-Loughnane N."/>
            <person name="Varaljay V.A."/>
            <person name="Crookes-Goodson W.J."/>
        </authorList>
    </citation>
    <scope>NUCLEOTIDE SEQUENCE</scope>
    <source>
        <strain evidence="20">5307AH</strain>
    </source>
</reference>
<feature type="binding site" evidence="16">
    <location>
        <position position="324"/>
    </location>
    <ligand>
        <name>substrate</name>
    </ligand>
</feature>
<evidence type="ECO:0000256" key="1">
    <source>
        <dbReference type="ARBA" id="ARBA00000548"/>
    </source>
</evidence>
<feature type="disulfide bond" evidence="15">
    <location>
        <begin position="176"/>
        <end position="189"/>
    </location>
</feature>
<feature type="site" description="Transition state stabilizer" evidence="14">
    <location>
        <position position="324"/>
    </location>
</feature>
<feature type="active site" description="Nucleophile" evidence="13">
    <location>
        <position position="231"/>
    </location>
</feature>
<dbReference type="GO" id="GO:0005509">
    <property type="term" value="F:calcium ion binding"/>
    <property type="evidence" value="ECO:0007669"/>
    <property type="project" value="InterPro"/>
</dbReference>
<organism evidence="20 21">
    <name type="scientific">Papiliotrema laurentii</name>
    <name type="common">Cryptococcus laurentii</name>
    <dbReference type="NCBI Taxonomy" id="5418"/>
    <lineage>
        <taxon>Eukaryota</taxon>
        <taxon>Fungi</taxon>
        <taxon>Dikarya</taxon>
        <taxon>Basidiomycota</taxon>
        <taxon>Agaricomycotina</taxon>
        <taxon>Tremellomycetes</taxon>
        <taxon>Tremellales</taxon>
        <taxon>Rhynchogastremaceae</taxon>
        <taxon>Papiliotrema</taxon>
    </lineage>
</organism>
<feature type="compositionally biased region" description="Polar residues" evidence="17">
    <location>
        <begin position="533"/>
        <end position="563"/>
    </location>
</feature>
<evidence type="ECO:0000256" key="5">
    <source>
        <dbReference type="ARBA" id="ARBA00022723"/>
    </source>
</evidence>
<feature type="signal peptide" evidence="18">
    <location>
        <begin position="1"/>
        <end position="23"/>
    </location>
</feature>
<feature type="binding site" evidence="16">
    <location>
        <position position="372"/>
    </location>
    <ligand>
        <name>substrate</name>
    </ligand>
</feature>
<comment type="similarity">
    <text evidence="3">Belongs to the glycosyl hydrolase 13 family.</text>
</comment>
<comment type="cofactor">
    <cofactor evidence="2">
        <name>Ca(2+)</name>
        <dbReference type="ChEBI" id="CHEBI:29108"/>
    </cofactor>
</comment>
<dbReference type="Gene3D" id="2.60.40.1180">
    <property type="entry name" value="Golgi alpha-mannosidase II"/>
    <property type="match status" value="1"/>
</dbReference>
<evidence type="ECO:0000256" key="13">
    <source>
        <dbReference type="PIRSR" id="PIRSR001024-1"/>
    </source>
</evidence>
<evidence type="ECO:0000256" key="12">
    <source>
        <dbReference type="ARBA" id="ARBA00023295"/>
    </source>
</evidence>
<dbReference type="InterPro" id="IPR017853">
    <property type="entry name" value="GH"/>
</dbReference>
<gene>
    <name evidence="20" type="ORF">DB88DRAFT_500631</name>
</gene>
<keyword evidence="9 15" id="KW-1015">Disulfide bond</keyword>
<dbReference type="InterPro" id="IPR013777">
    <property type="entry name" value="A-amylase-like"/>
</dbReference>
<evidence type="ECO:0000256" key="18">
    <source>
        <dbReference type="SAM" id="SignalP"/>
    </source>
</evidence>
<evidence type="ECO:0000256" key="10">
    <source>
        <dbReference type="ARBA" id="ARBA00023180"/>
    </source>
</evidence>
<evidence type="ECO:0000256" key="3">
    <source>
        <dbReference type="ARBA" id="ARBA00008061"/>
    </source>
</evidence>
<evidence type="ECO:0000256" key="6">
    <source>
        <dbReference type="ARBA" id="ARBA00022729"/>
    </source>
</evidence>
<evidence type="ECO:0000256" key="11">
    <source>
        <dbReference type="ARBA" id="ARBA00023277"/>
    </source>
</evidence>
<keyword evidence="7" id="KW-0378">Hydrolase</keyword>
<keyword evidence="21" id="KW-1185">Reference proteome</keyword>
<evidence type="ECO:0000256" key="17">
    <source>
        <dbReference type="SAM" id="MobiDB-lite"/>
    </source>
</evidence>
<evidence type="ECO:0000256" key="7">
    <source>
        <dbReference type="ARBA" id="ARBA00022801"/>
    </source>
</evidence>
<dbReference type="SMART" id="SM00642">
    <property type="entry name" value="Aamy"/>
    <property type="match status" value="1"/>
</dbReference>
<feature type="binding site" evidence="16">
    <location>
        <position position="104"/>
    </location>
    <ligand>
        <name>substrate</name>
    </ligand>
</feature>
<dbReference type="SUPFAM" id="SSF51445">
    <property type="entry name" value="(Trans)glycosidases"/>
    <property type="match status" value="1"/>
</dbReference>
<dbReference type="EMBL" id="JAODAN010000011">
    <property type="protein sequence ID" value="KAK1921401.1"/>
    <property type="molecule type" value="Genomic_DNA"/>
</dbReference>
<dbReference type="PANTHER" id="PTHR10357">
    <property type="entry name" value="ALPHA-AMYLASE FAMILY MEMBER"/>
    <property type="match status" value="1"/>
</dbReference>
<proteinExistence type="inferred from homology"/>
<evidence type="ECO:0000256" key="14">
    <source>
        <dbReference type="PIRSR" id="PIRSR001024-2"/>
    </source>
</evidence>
<dbReference type="EC" id="3.2.1.1" evidence="4"/>
<protein>
    <recommendedName>
        <fullName evidence="4">alpha-amylase</fullName>
        <ecNumber evidence="4">3.2.1.1</ecNumber>
    </recommendedName>
</protein>
<evidence type="ECO:0000256" key="15">
    <source>
        <dbReference type="PIRSR" id="PIRSR001024-4"/>
    </source>
</evidence>
<evidence type="ECO:0000256" key="8">
    <source>
        <dbReference type="ARBA" id="ARBA00022837"/>
    </source>
</evidence>
<keyword evidence="12" id="KW-0326">Glycosidase</keyword>
<feature type="chain" id="PRO_5041947273" description="alpha-amylase" evidence="18">
    <location>
        <begin position="24"/>
        <end position="591"/>
    </location>
</feature>
<dbReference type="GO" id="GO:0004556">
    <property type="term" value="F:alpha-amylase activity"/>
    <property type="evidence" value="ECO:0007669"/>
    <property type="project" value="UniProtKB-EC"/>
</dbReference>
<evidence type="ECO:0000313" key="21">
    <source>
        <dbReference type="Proteomes" id="UP001182556"/>
    </source>
</evidence>
<keyword evidence="8" id="KW-0106">Calcium</keyword>
<feature type="compositionally biased region" description="Low complexity" evidence="17">
    <location>
        <begin position="512"/>
        <end position="523"/>
    </location>
</feature>
<dbReference type="PANTHER" id="PTHR10357:SF215">
    <property type="entry name" value="ALPHA-AMYLASE 1"/>
    <property type="match status" value="1"/>
</dbReference>
<dbReference type="InterPro" id="IPR006047">
    <property type="entry name" value="GH13_cat_dom"/>
</dbReference>
<evidence type="ECO:0000256" key="16">
    <source>
        <dbReference type="PIRSR" id="PIRSR001024-5"/>
    </source>
</evidence>
<comment type="catalytic activity">
    <reaction evidence="1">
        <text>Endohydrolysis of (1-&gt;4)-alpha-D-glucosidic linkages in polysaccharides containing three or more (1-&gt;4)-alpha-linked D-glucose units.</text>
        <dbReference type="EC" id="3.2.1.1"/>
    </reaction>
</comment>
<feature type="domain" description="Glycosyl hydrolase family 13 catalytic" evidence="19">
    <location>
        <begin position="36"/>
        <end position="398"/>
    </location>
</feature>
<keyword evidence="11" id="KW-0119">Carbohydrate metabolism</keyword>
<feature type="binding site" evidence="16">
    <location>
        <position position="229"/>
    </location>
    <ligand>
        <name>substrate</name>
    </ligand>
</feature>
<sequence length="591" mass="62396">MLAPLLPLLLLLPTLSFAPAVQAATAGDWRGRAIYQLLTDRFAPSASNAPCNTDDRRYCGGTWRSIISKLDYISGMGFDAIWISPTAQNLEGVTQYGEAYHGFWPTDPTKLNSHFGNADDLKALSKAVHDRGMLLMVDIAINALASTTTDISDASLASAANGQLLFKHQANYHPSCNIQWGNQQSEQTCWLANSGVMLMDLNQDNDEVRQTLLKWAPAYVSEYGIDGFRLDASKHMTKSWQHDFCSAAGVFCIGEIFGDDTAYAASFQGADGIDAVFGFGVQAGFIKAFTGSSPNSMQFLADHIDQAKAYSDPSVIAAFLDNQDLPRINALQSDKKKVYNAFAGTFLYGGIPVSYYGSEQDIADGDNDPRNREALWLYNNYATDGQSYQFIKSLNQIRKGLSKTPNWGNSVASVVGVTQTDIALKRGGSLIVLTNRGEGATGTWTVSGGGFGANEDIVDLLSGDKLKADGQGAITVTWTSGQPFVFVSAQTASAAGLGGSAPNPSPTLLVDPISSESPSSSPSNTGAALSVAAQGSPTAGSIATTSALPGSNLSSSQKDQNAGSTGGAESVKDVRIILLGACLVGAFMILA</sequence>
<dbReference type="CDD" id="cd11319">
    <property type="entry name" value="AmyAc_euk_AmyA"/>
    <property type="match status" value="1"/>
</dbReference>
<feature type="disulfide bond" evidence="15">
    <location>
        <begin position="51"/>
        <end position="59"/>
    </location>
</feature>
<dbReference type="InterPro" id="IPR013780">
    <property type="entry name" value="Glyco_hydro_b"/>
</dbReference>
<dbReference type="PIRSF" id="PIRSF001024">
    <property type="entry name" value="Alph-amyl_fung"/>
    <property type="match status" value="1"/>
</dbReference>
<comment type="caution">
    <text evidence="20">The sequence shown here is derived from an EMBL/GenBank/DDBJ whole genome shotgun (WGS) entry which is preliminary data.</text>
</comment>
<dbReference type="Gene3D" id="3.20.20.80">
    <property type="entry name" value="Glycosidases"/>
    <property type="match status" value="1"/>
</dbReference>
<evidence type="ECO:0000256" key="9">
    <source>
        <dbReference type="ARBA" id="ARBA00023157"/>
    </source>
</evidence>
<keyword evidence="6 18" id="KW-0732">Signal</keyword>
<evidence type="ECO:0000313" key="20">
    <source>
        <dbReference type="EMBL" id="KAK1921401.1"/>
    </source>
</evidence>
<evidence type="ECO:0000256" key="4">
    <source>
        <dbReference type="ARBA" id="ARBA00012595"/>
    </source>
</evidence>
<dbReference type="AlphaFoldDB" id="A0AAD9FMV4"/>
<feature type="region of interest" description="Disordered" evidence="17">
    <location>
        <begin position="496"/>
        <end position="567"/>
    </location>
</feature>
<evidence type="ECO:0000259" key="19">
    <source>
        <dbReference type="SMART" id="SM00642"/>
    </source>
</evidence>
<dbReference type="SUPFAM" id="SSF51011">
    <property type="entry name" value="Glycosyl hydrolase domain"/>
    <property type="match status" value="1"/>
</dbReference>
<dbReference type="InterPro" id="IPR015340">
    <property type="entry name" value="A_amylase_C_dom"/>
</dbReference>
<keyword evidence="5" id="KW-0479">Metal-binding</keyword>
<feature type="active site" description="Proton donor" evidence="13">
    <location>
        <position position="255"/>
    </location>
</feature>
<keyword evidence="10" id="KW-0325">Glycoprotein</keyword>
<dbReference type="Pfam" id="PF00128">
    <property type="entry name" value="Alpha-amylase"/>
    <property type="match status" value="1"/>
</dbReference>
<evidence type="ECO:0000256" key="2">
    <source>
        <dbReference type="ARBA" id="ARBA00001913"/>
    </source>
</evidence>
<dbReference type="Pfam" id="PF09260">
    <property type="entry name" value="A_amylase_dom_C"/>
    <property type="match status" value="1"/>
</dbReference>
<dbReference type="GO" id="GO:0016052">
    <property type="term" value="P:carbohydrate catabolic process"/>
    <property type="evidence" value="ECO:0007669"/>
    <property type="project" value="InterPro"/>
</dbReference>
<name>A0AAD9FMV4_PAPLA</name>